<keyword evidence="2" id="KW-1185">Reference proteome</keyword>
<reference evidence="1" key="1">
    <citation type="submission" date="2022-12" db="EMBL/GenBank/DDBJ databases">
        <title>Paracoccus sp. EF6 isolated from a lake water.</title>
        <authorList>
            <person name="Liu H."/>
        </authorList>
    </citation>
    <scope>NUCLEOTIDE SEQUENCE</scope>
    <source>
        <strain evidence="1">EF6</strain>
    </source>
</reference>
<organism evidence="1 2">
    <name type="scientific">Paracoccus benzoatiresistens</name>
    <dbReference type="NCBI Taxonomy" id="2997341"/>
    <lineage>
        <taxon>Bacteria</taxon>
        <taxon>Pseudomonadati</taxon>
        <taxon>Pseudomonadota</taxon>
        <taxon>Alphaproteobacteria</taxon>
        <taxon>Rhodobacterales</taxon>
        <taxon>Paracoccaceae</taxon>
        <taxon>Paracoccus</taxon>
    </lineage>
</organism>
<protein>
    <submittedName>
        <fullName evidence="1">MBL fold metallo-hydrolase</fullName>
    </submittedName>
</protein>
<evidence type="ECO:0000313" key="2">
    <source>
        <dbReference type="Proteomes" id="UP001149822"/>
    </source>
</evidence>
<dbReference type="PROSITE" id="PS51318">
    <property type="entry name" value="TAT"/>
    <property type="match status" value="1"/>
</dbReference>
<dbReference type="EMBL" id="JAPTYD010000120">
    <property type="protein sequence ID" value="MCZ0964521.1"/>
    <property type="molecule type" value="Genomic_DNA"/>
</dbReference>
<accession>A0ABT4JBL6</accession>
<comment type="caution">
    <text evidence="1">The sequence shown here is derived from an EMBL/GenBank/DDBJ whole genome shotgun (WGS) entry which is preliminary data.</text>
</comment>
<name>A0ABT4JBL6_9RHOB</name>
<sequence length="89" mass="9693">MTTRRQILTTLPVTGAAFALCGLPLDEGAAHAQEARAPLEGHFHPRGKAPSEHTLKVLAEARTTLPFDDTRDLDEQARGLVARRADPRI</sequence>
<evidence type="ECO:0000313" key="1">
    <source>
        <dbReference type="EMBL" id="MCZ0964521.1"/>
    </source>
</evidence>
<proteinExistence type="predicted"/>
<feature type="non-terminal residue" evidence="1">
    <location>
        <position position="89"/>
    </location>
</feature>
<dbReference type="Proteomes" id="UP001149822">
    <property type="component" value="Unassembled WGS sequence"/>
</dbReference>
<gene>
    <name evidence="1" type="ORF">OU682_23515</name>
</gene>
<dbReference type="InterPro" id="IPR006311">
    <property type="entry name" value="TAT_signal"/>
</dbReference>